<name>A0A8J6TD93_9BACT</name>
<dbReference type="AlphaFoldDB" id="A0A8J6TD93"/>
<organism evidence="1 2">
    <name type="scientific">Candidatus Desulfobia pelagia</name>
    <dbReference type="NCBI Taxonomy" id="2841692"/>
    <lineage>
        <taxon>Bacteria</taxon>
        <taxon>Pseudomonadati</taxon>
        <taxon>Thermodesulfobacteriota</taxon>
        <taxon>Desulfobulbia</taxon>
        <taxon>Desulfobulbales</taxon>
        <taxon>Desulfobulbaceae</taxon>
        <taxon>Candidatus Desulfobia</taxon>
    </lineage>
</organism>
<dbReference type="EMBL" id="JACNJZ010000160">
    <property type="protein sequence ID" value="MBC8318441.1"/>
    <property type="molecule type" value="Genomic_DNA"/>
</dbReference>
<dbReference type="InterPro" id="IPR010319">
    <property type="entry name" value="Transglutaminase-like_Cys_pept"/>
</dbReference>
<comment type="caution">
    <text evidence="1">The sequence shown here is derived from an EMBL/GenBank/DDBJ whole genome shotgun (WGS) entry which is preliminary data.</text>
</comment>
<evidence type="ECO:0000313" key="1">
    <source>
        <dbReference type="EMBL" id="MBC8318441.1"/>
    </source>
</evidence>
<proteinExistence type="predicted"/>
<dbReference type="Proteomes" id="UP000614424">
    <property type="component" value="Unassembled WGS sequence"/>
</dbReference>
<dbReference type="PANTHER" id="PTHR39327">
    <property type="match status" value="1"/>
</dbReference>
<reference evidence="1 2" key="1">
    <citation type="submission" date="2020-08" db="EMBL/GenBank/DDBJ databases">
        <title>Bridging the membrane lipid divide: bacteria of the FCB group superphylum have the potential to synthesize archaeal ether lipids.</title>
        <authorList>
            <person name="Villanueva L."/>
            <person name="Von Meijenfeldt F.A.B."/>
            <person name="Westbye A.B."/>
            <person name="Yadav S."/>
            <person name="Hopmans E.C."/>
            <person name="Dutilh B.E."/>
            <person name="Sinninghe Damste J.S."/>
        </authorList>
    </citation>
    <scope>NUCLEOTIDE SEQUENCE [LARGE SCALE GENOMIC DNA]</scope>
    <source>
        <strain evidence="1">NIOZ-UU47</strain>
    </source>
</reference>
<gene>
    <name evidence="1" type="ORF">H8E41_11090</name>
</gene>
<dbReference type="Pfam" id="PF06035">
    <property type="entry name" value="Peptidase_C93"/>
    <property type="match status" value="1"/>
</dbReference>
<sequence length="219" mass="25564">MPKTRIIVHLAILFVLTAFFWFPNSAVSSQEFVNLFGYQELSQNDMSYLPQWLNVLERHITEDVPEGDCTDSFFNTCHLKKWFSFLESIKGQPVLVQIEAVNQYANKKTYVIDMDNYGMEDYWAISREFFYNGGDCEDYAITKFFSLQWLGFDMNAIRVVILQDTNLRVAHAVLAVESGNDVVILDNQTKEVISHNDIAHYIPLFSVNRNQWWLHLPEM</sequence>
<evidence type="ECO:0000313" key="2">
    <source>
        <dbReference type="Proteomes" id="UP000614424"/>
    </source>
</evidence>
<dbReference type="Gene3D" id="3.10.620.30">
    <property type="match status" value="1"/>
</dbReference>
<dbReference type="PANTHER" id="PTHR39327:SF1">
    <property type="entry name" value="BLR5470 PROTEIN"/>
    <property type="match status" value="1"/>
</dbReference>
<protein>
    <submittedName>
        <fullName evidence="1">Transglutaminase-like cysteine peptidase</fullName>
    </submittedName>
</protein>
<accession>A0A8J6TD93</accession>